<name>A0AAJ7WIY9_9ACAR</name>
<evidence type="ECO:0000256" key="1">
    <source>
        <dbReference type="SAM" id="SignalP"/>
    </source>
</evidence>
<accession>A0AAJ7WIY9</accession>
<feature type="signal peptide" evidence="1">
    <location>
        <begin position="1"/>
        <end position="23"/>
    </location>
</feature>
<gene>
    <name evidence="3" type="primary">LOC100904581</name>
</gene>
<organism evidence="2 3">
    <name type="scientific">Galendromus occidentalis</name>
    <name type="common">western predatory mite</name>
    <dbReference type="NCBI Taxonomy" id="34638"/>
    <lineage>
        <taxon>Eukaryota</taxon>
        <taxon>Metazoa</taxon>
        <taxon>Ecdysozoa</taxon>
        <taxon>Arthropoda</taxon>
        <taxon>Chelicerata</taxon>
        <taxon>Arachnida</taxon>
        <taxon>Acari</taxon>
        <taxon>Parasitiformes</taxon>
        <taxon>Mesostigmata</taxon>
        <taxon>Gamasina</taxon>
        <taxon>Phytoseioidea</taxon>
        <taxon>Phytoseiidae</taxon>
        <taxon>Typhlodrominae</taxon>
        <taxon>Galendromus</taxon>
    </lineage>
</organism>
<dbReference type="GeneID" id="100904581"/>
<protein>
    <submittedName>
        <fullName evidence="3">Uncharacterized protein LOC100904581</fullName>
    </submittedName>
</protein>
<dbReference type="Proteomes" id="UP000694867">
    <property type="component" value="Unplaced"/>
</dbReference>
<dbReference type="RefSeq" id="XP_028968582.1">
    <property type="nucleotide sequence ID" value="XM_029112749.1"/>
</dbReference>
<proteinExistence type="predicted"/>
<reference evidence="3" key="1">
    <citation type="submission" date="2025-08" db="UniProtKB">
        <authorList>
            <consortium name="RefSeq"/>
        </authorList>
    </citation>
    <scope>IDENTIFICATION</scope>
</reference>
<keyword evidence="2" id="KW-1185">Reference proteome</keyword>
<evidence type="ECO:0000313" key="3">
    <source>
        <dbReference type="RefSeq" id="XP_028968582.1"/>
    </source>
</evidence>
<evidence type="ECO:0000313" key="2">
    <source>
        <dbReference type="Proteomes" id="UP000694867"/>
    </source>
</evidence>
<dbReference type="KEGG" id="goe:100904581"/>
<sequence>MLSSATVASVLLALLISHDYASCQEDKRQDLLPFPRIGKRQGLIPFPRIGRSVASFAPSGEDQLVNSPDDEENWEGAIDVGYMLVPDYLKRGGHSAFTPRIGRKKRSLDSNSMIGVHQMRRLFPEEFQALFQRTMRQLIPSPRIGRADAFVPRLGKKSMSQAGSAPSGYEDEDNDFMVKRAPAFTPRIGRAAFTPRIGRSDGNVGQMRTLRTFTPRIGK</sequence>
<dbReference type="AlphaFoldDB" id="A0AAJ7WIY9"/>
<keyword evidence="1" id="KW-0732">Signal</keyword>
<feature type="chain" id="PRO_5042591930" evidence="1">
    <location>
        <begin position="24"/>
        <end position="219"/>
    </location>
</feature>